<proteinExistence type="predicted"/>
<reference evidence="1 2" key="1">
    <citation type="submission" date="2021-06" db="EMBL/GenBank/DDBJ databases">
        <title>Caerostris extrusa draft genome.</title>
        <authorList>
            <person name="Kono N."/>
            <person name="Arakawa K."/>
        </authorList>
    </citation>
    <scope>NUCLEOTIDE SEQUENCE [LARGE SCALE GENOMIC DNA]</scope>
</reference>
<sequence length="122" mass="13952">MNKRAIIFCGFGRENEIHNNPNRAKKMILLNFTKSLFSDLQRFACVTIKLQSSLHITGTYSFYIVYLFGSSTSALFLEQNNANSFETAPRRLVDVSESMECCNFPTLHRFETGLVNLSRKSL</sequence>
<dbReference type="Proteomes" id="UP001054945">
    <property type="component" value="Unassembled WGS sequence"/>
</dbReference>
<dbReference type="EMBL" id="BPLR01003603">
    <property type="protein sequence ID" value="GIX86622.1"/>
    <property type="molecule type" value="Genomic_DNA"/>
</dbReference>
<evidence type="ECO:0000313" key="1">
    <source>
        <dbReference type="EMBL" id="GIX86622.1"/>
    </source>
</evidence>
<keyword evidence="2" id="KW-1185">Reference proteome</keyword>
<comment type="caution">
    <text evidence="1">The sequence shown here is derived from an EMBL/GenBank/DDBJ whole genome shotgun (WGS) entry which is preliminary data.</text>
</comment>
<organism evidence="1 2">
    <name type="scientific">Caerostris extrusa</name>
    <name type="common">Bark spider</name>
    <name type="synonym">Caerostris bankana</name>
    <dbReference type="NCBI Taxonomy" id="172846"/>
    <lineage>
        <taxon>Eukaryota</taxon>
        <taxon>Metazoa</taxon>
        <taxon>Ecdysozoa</taxon>
        <taxon>Arthropoda</taxon>
        <taxon>Chelicerata</taxon>
        <taxon>Arachnida</taxon>
        <taxon>Araneae</taxon>
        <taxon>Araneomorphae</taxon>
        <taxon>Entelegynae</taxon>
        <taxon>Araneoidea</taxon>
        <taxon>Araneidae</taxon>
        <taxon>Caerostris</taxon>
    </lineage>
</organism>
<dbReference type="AlphaFoldDB" id="A0AAV4NU33"/>
<name>A0AAV4NU33_CAEEX</name>
<evidence type="ECO:0000313" key="2">
    <source>
        <dbReference type="Proteomes" id="UP001054945"/>
    </source>
</evidence>
<gene>
    <name evidence="1" type="ORF">CEXT_587891</name>
</gene>
<protein>
    <submittedName>
        <fullName evidence="1">Uncharacterized protein</fullName>
    </submittedName>
</protein>
<accession>A0AAV4NU33</accession>